<accession>A0ABT7LYI6</accession>
<feature type="transmembrane region" description="Helical" evidence="5">
    <location>
        <begin position="25"/>
        <end position="45"/>
    </location>
</feature>
<dbReference type="CDD" id="cd13128">
    <property type="entry name" value="MATE_Wzx_like"/>
    <property type="match status" value="1"/>
</dbReference>
<feature type="transmembrane region" description="Helical" evidence="5">
    <location>
        <begin position="396"/>
        <end position="417"/>
    </location>
</feature>
<evidence type="ECO:0000256" key="2">
    <source>
        <dbReference type="ARBA" id="ARBA00022692"/>
    </source>
</evidence>
<feature type="transmembrane region" description="Helical" evidence="5">
    <location>
        <begin position="156"/>
        <end position="178"/>
    </location>
</feature>
<feature type="transmembrane region" description="Helical" evidence="5">
    <location>
        <begin position="337"/>
        <end position="357"/>
    </location>
</feature>
<dbReference type="Pfam" id="PF01943">
    <property type="entry name" value="Polysacc_synt"/>
    <property type="match status" value="1"/>
</dbReference>
<comment type="subcellular location">
    <subcellularLocation>
        <location evidence="1">Membrane</location>
        <topology evidence="1">Multi-pass membrane protein</topology>
    </subcellularLocation>
</comment>
<feature type="transmembrane region" description="Helical" evidence="5">
    <location>
        <begin position="124"/>
        <end position="144"/>
    </location>
</feature>
<protein>
    <submittedName>
        <fullName evidence="6">Flippase</fullName>
    </submittedName>
</protein>
<comment type="caution">
    <text evidence="6">The sequence shown here is derived from an EMBL/GenBank/DDBJ whole genome shotgun (WGS) entry which is preliminary data.</text>
</comment>
<evidence type="ECO:0000313" key="7">
    <source>
        <dbReference type="Proteomes" id="UP001230986"/>
    </source>
</evidence>
<keyword evidence="2 5" id="KW-0812">Transmembrane</keyword>
<feature type="transmembrane region" description="Helical" evidence="5">
    <location>
        <begin position="57"/>
        <end position="79"/>
    </location>
</feature>
<keyword evidence="7" id="KW-1185">Reference proteome</keyword>
<feature type="transmembrane region" description="Helical" evidence="5">
    <location>
        <begin position="369"/>
        <end position="390"/>
    </location>
</feature>
<gene>
    <name evidence="6" type="ORF">QQ055_06245</name>
</gene>
<dbReference type="InterPro" id="IPR002797">
    <property type="entry name" value="Polysacc_synth"/>
</dbReference>
<proteinExistence type="predicted"/>
<feature type="transmembrane region" description="Helical" evidence="5">
    <location>
        <begin position="308"/>
        <end position="331"/>
    </location>
</feature>
<dbReference type="EMBL" id="JASVEJ010000023">
    <property type="protein sequence ID" value="MDL5057064.1"/>
    <property type="molecule type" value="Genomic_DNA"/>
</dbReference>
<sequence length="447" mass="49933">MLNKIVRSRQELSPESRKIIHNTGWLFASKIGRMFVSLFVATWVARYLGPNQFGTLQYALAFSGFFMPLSTGQMGPIITRELVRRPEHRSIILGTAFILQLLGGMVAASLCVVGIFILAPSNSLIRILVFIVSLKFFLNSLQPIENWFESQVNSKFTVFAEHLSFLVISAIKCGLIIWQAPLVAFAIVIILEALLYGLFLIFYYQRDRQSIYNWKGNLQTFKYLLKESFPLLLSSTACVIYINIDKIMLGNMIDSQAVGIYSSASALSEASSFLPLIVCSSLYPAIIQSKNSESSVYQKKMQRFYDSISFLSYSAIALMIPLSGLAIALLYGNSYQAAIPILKIHIWSTLFTFLGIAQSKWIVAEGLQLFNFYSRLAGLISNIALNGLLIPTYGGTGAAIATLISYAIGSYLYFLFIPQTRNNAILMTKAICLPFRLPKMFLSFIHS</sequence>
<evidence type="ECO:0000256" key="5">
    <source>
        <dbReference type="SAM" id="Phobius"/>
    </source>
</evidence>
<feature type="transmembrane region" description="Helical" evidence="5">
    <location>
        <begin position="184"/>
        <end position="204"/>
    </location>
</feature>
<name>A0ABT7LYI6_9CYAN</name>
<dbReference type="Proteomes" id="UP001230986">
    <property type="component" value="Unassembled WGS sequence"/>
</dbReference>
<dbReference type="InterPro" id="IPR052556">
    <property type="entry name" value="PolySynth_Transporter"/>
</dbReference>
<evidence type="ECO:0000313" key="6">
    <source>
        <dbReference type="EMBL" id="MDL5057064.1"/>
    </source>
</evidence>
<dbReference type="PANTHER" id="PTHR43424">
    <property type="entry name" value="LOCUS PUTATIVE PROTEIN 1-RELATED"/>
    <property type="match status" value="1"/>
</dbReference>
<evidence type="ECO:0000256" key="1">
    <source>
        <dbReference type="ARBA" id="ARBA00004141"/>
    </source>
</evidence>
<reference evidence="6 7" key="1">
    <citation type="submission" date="2023-06" db="EMBL/GenBank/DDBJ databases">
        <title>Whole genome sequence of Oscillatoria calcuttensis NRMC-F 0142.</title>
        <authorList>
            <person name="Shakena Fathima T."/>
            <person name="Muralitharan G."/>
            <person name="Thajuddin N."/>
        </authorList>
    </citation>
    <scope>NUCLEOTIDE SEQUENCE [LARGE SCALE GENOMIC DNA]</scope>
    <source>
        <strain evidence="6 7">NRMC-F 0142</strain>
    </source>
</reference>
<evidence type="ECO:0000256" key="4">
    <source>
        <dbReference type="ARBA" id="ARBA00023136"/>
    </source>
</evidence>
<dbReference type="RefSeq" id="WP_286004385.1">
    <property type="nucleotide sequence ID" value="NZ_JASVEJ010000023.1"/>
</dbReference>
<dbReference type="PANTHER" id="PTHR43424:SF1">
    <property type="entry name" value="LOCUS PUTATIVE PROTEIN 1-RELATED"/>
    <property type="match status" value="1"/>
</dbReference>
<organism evidence="6 7">
    <name type="scientific">Geitlerinema calcuttense NRMC-F 0142</name>
    <dbReference type="NCBI Taxonomy" id="2922238"/>
    <lineage>
        <taxon>Bacteria</taxon>
        <taxon>Bacillati</taxon>
        <taxon>Cyanobacteriota</taxon>
        <taxon>Cyanophyceae</taxon>
        <taxon>Geitlerinematales</taxon>
        <taxon>Geitlerinemataceae</taxon>
        <taxon>Geitlerinema</taxon>
    </lineage>
</organism>
<keyword evidence="4 5" id="KW-0472">Membrane</keyword>
<keyword evidence="3 5" id="KW-1133">Transmembrane helix</keyword>
<evidence type="ECO:0000256" key="3">
    <source>
        <dbReference type="ARBA" id="ARBA00022989"/>
    </source>
</evidence>
<feature type="transmembrane region" description="Helical" evidence="5">
    <location>
        <begin position="91"/>
        <end position="118"/>
    </location>
</feature>